<accession>A0ABS3HX25</accession>
<protein>
    <submittedName>
        <fullName evidence="7">Polysaccharide biosynthesis C-terminal domain-containing protein</fullName>
    </submittedName>
</protein>
<evidence type="ECO:0000256" key="4">
    <source>
        <dbReference type="ARBA" id="ARBA00022989"/>
    </source>
</evidence>
<feature type="transmembrane region" description="Helical" evidence="6">
    <location>
        <begin position="433"/>
        <end position="456"/>
    </location>
</feature>
<dbReference type="PANTHER" id="PTHR30250:SF11">
    <property type="entry name" value="O-ANTIGEN TRANSPORTER-RELATED"/>
    <property type="match status" value="1"/>
</dbReference>
<gene>
    <name evidence="7" type="ORF">JZO71_01595</name>
</gene>
<comment type="caution">
    <text evidence="7">The sequence shown here is derived from an EMBL/GenBank/DDBJ whole genome shotgun (WGS) entry which is preliminary data.</text>
</comment>
<dbReference type="EMBL" id="JAFLWI010000002">
    <property type="protein sequence ID" value="MBO0481016.1"/>
    <property type="molecule type" value="Genomic_DNA"/>
</dbReference>
<dbReference type="InterPro" id="IPR050833">
    <property type="entry name" value="Poly_Biosynth_Transport"/>
</dbReference>
<keyword evidence="2" id="KW-1003">Cell membrane</keyword>
<comment type="subcellular location">
    <subcellularLocation>
        <location evidence="1">Cell membrane</location>
        <topology evidence="1">Multi-pass membrane protein</topology>
    </subcellularLocation>
</comment>
<reference evidence="7 8" key="1">
    <citation type="submission" date="2021-03" db="EMBL/GenBank/DDBJ databases">
        <title>Enterococcal diversity collection.</title>
        <authorList>
            <person name="Gilmore M.S."/>
            <person name="Schwartzman J."/>
            <person name="Van Tyne D."/>
            <person name="Martin M."/>
            <person name="Earl A.M."/>
            <person name="Manson A.L."/>
            <person name="Straub T."/>
            <person name="Salamzade R."/>
            <person name="Saavedra J."/>
            <person name="Lebreton F."/>
            <person name="Prichula J."/>
            <person name="Schaufler K."/>
            <person name="Gaca A."/>
            <person name="Sgardioli B."/>
            <person name="Wagenaar J."/>
            <person name="Strong T."/>
        </authorList>
    </citation>
    <scope>NUCLEOTIDE SEQUENCE [LARGE SCALE GENOMIC DNA]</scope>
    <source>
        <strain evidence="7 8">MSG2901</strain>
    </source>
</reference>
<evidence type="ECO:0000256" key="5">
    <source>
        <dbReference type="ARBA" id="ARBA00023136"/>
    </source>
</evidence>
<organism evidence="7 8">
    <name type="scientific">Candidatus Enterococcus courvalinii</name>
    <dbReference type="NCBI Taxonomy" id="2815329"/>
    <lineage>
        <taxon>Bacteria</taxon>
        <taxon>Bacillati</taxon>
        <taxon>Bacillota</taxon>
        <taxon>Bacilli</taxon>
        <taxon>Lactobacillales</taxon>
        <taxon>Enterococcaceae</taxon>
        <taxon>Enterococcus</taxon>
    </lineage>
</organism>
<keyword evidence="3 6" id="KW-0812">Transmembrane</keyword>
<dbReference type="InterPro" id="IPR002797">
    <property type="entry name" value="Polysacc_synth"/>
</dbReference>
<evidence type="ECO:0000313" key="8">
    <source>
        <dbReference type="Proteomes" id="UP000664832"/>
    </source>
</evidence>
<proteinExistence type="predicted"/>
<feature type="transmembrane region" description="Helical" evidence="6">
    <location>
        <begin position="41"/>
        <end position="63"/>
    </location>
</feature>
<feature type="transmembrane region" description="Helical" evidence="6">
    <location>
        <begin position="164"/>
        <end position="185"/>
    </location>
</feature>
<feature type="transmembrane region" description="Helical" evidence="6">
    <location>
        <begin position="139"/>
        <end position="158"/>
    </location>
</feature>
<feature type="transmembrane region" description="Helical" evidence="6">
    <location>
        <begin position="84"/>
        <end position="105"/>
    </location>
</feature>
<feature type="transmembrane region" description="Helical" evidence="6">
    <location>
        <begin position="409"/>
        <end position="427"/>
    </location>
</feature>
<dbReference type="PANTHER" id="PTHR30250">
    <property type="entry name" value="PST FAMILY PREDICTED COLANIC ACID TRANSPORTER"/>
    <property type="match status" value="1"/>
</dbReference>
<dbReference type="RefSeq" id="WP_206897847.1">
    <property type="nucleotide sequence ID" value="NZ_JAFLWI010000002.1"/>
</dbReference>
<evidence type="ECO:0000256" key="1">
    <source>
        <dbReference type="ARBA" id="ARBA00004651"/>
    </source>
</evidence>
<keyword evidence="8" id="KW-1185">Reference proteome</keyword>
<feature type="transmembrane region" description="Helical" evidence="6">
    <location>
        <begin position="284"/>
        <end position="305"/>
    </location>
</feature>
<evidence type="ECO:0000256" key="6">
    <source>
        <dbReference type="SAM" id="Phobius"/>
    </source>
</evidence>
<evidence type="ECO:0000256" key="2">
    <source>
        <dbReference type="ARBA" id="ARBA00022475"/>
    </source>
</evidence>
<feature type="transmembrane region" description="Helical" evidence="6">
    <location>
        <begin position="245"/>
        <end position="264"/>
    </location>
</feature>
<evidence type="ECO:0000256" key="3">
    <source>
        <dbReference type="ARBA" id="ARBA00022692"/>
    </source>
</evidence>
<name>A0ABS3HX25_9ENTE</name>
<feature type="transmembrane region" description="Helical" evidence="6">
    <location>
        <begin position="317"/>
        <end position="339"/>
    </location>
</feature>
<feature type="transmembrane region" description="Helical" evidence="6">
    <location>
        <begin position="111"/>
        <end position="132"/>
    </location>
</feature>
<keyword evidence="4 6" id="KW-1133">Transmembrane helix</keyword>
<dbReference type="Pfam" id="PF01943">
    <property type="entry name" value="Polysacc_synt"/>
    <property type="match status" value="1"/>
</dbReference>
<sequence length="474" mass="53192">MKVIKNYLLNSSYQLLMILLPVITIPYISRVLGPTGVGLNTYTHTIIQYFILAGSVGIATYGNREVAYNQKNKAELSQIFCEIILLRFLTISGAVAAFCVFLFFQQQNVQLYLFQGIALVAAAFDISWYFMGKENFKRIVGRNFLVSLTSLFCVFFFVKTPADLSKYIMIVTGSTLFGNLSLWPFMKNELQRPARKLNIGRHLRPTFMLFLPQIAIQLYLLLNKNMIGIFDSISAVGFFGQSDSIIKLTLTLVTSLGTVMLPRVSSLYANGNHRGVLTIIRNSFNGMTALAVPIMFGIMGISLNFAPFFFGEKFAEVGLLMLIQAPVIVFIAWSNVFGVQYLLPLNKLRPYTLSVVAGAIVNIISNLLLIPVFGVFGAMISTSIAEGTVTGYQFLMIRKELAEVELFRGIWKYFLAGFLMFVVVIYLNQRMAMTFLNLVIQIIFGGGCYIALNILLRSKMWLDVRLFFKAKTSS</sequence>
<evidence type="ECO:0000313" key="7">
    <source>
        <dbReference type="EMBL" id="MBO0481016.1"/>
    </source>
</evidence>
<dbReference type="Proteomes" id="UP000664832">
    <property type="component" value="Unassembled WGS sequence"/>
</dbReference>
<feature type="transmembrane region" description="Helical" evidence="6">
    <location>
        <begin position="12"/>
        <end position="29"/>
    </location>
</feature>
<feature type="transmembrane region" description="Helical" evidence="6">
    <location>
        <begin position="206"/>
        <end position="222"/>
    </location>
</feature>
<keyword evidence="5 6" id="KW-0472">Membrane</keyword>